<dbReference type="Proteomes" id="UP001176961">
    <property type="component" value="Unassembled WGS sequence"/>
</dbReference>
<evidence type="ECO:0000313" key="8">
    <source>
        <dbReference type="EMBL" id="CAJ0601485.1"/>
    </source>
</evidence>
<feature type="transmembrane region" description="Helical" evidence="6">
    <location>
        <begin position="215"/>
        <end position="238"/>
    </location>
</feature>
<dbReference type="Gene3D" id="1.20.1250.20">
    <property type="entry name" value="MFS general substrate transporter like domains"/>
    <property type="match status" value="1"/>
</dbReference>
<feature type="transmembrane region" description="Helical" evidence="6">
    <location>
        <begin position="178"/>
        <end position="203"/>
    </location>
</feature>
<feature type="transmembrane region" description="Helical" evidence="6">
    <location>
        <begin position="6"/>
        <end position="26"/>
    </location>
</feature>
<evidence type="ECO:0000256" key="6">
    <source>
        <dbReference type="SAM" id="Phobius"/>
    </source>
</evidence>
<keyword evidence="9" id="KW-1185">Reference proteome</keyword>
<organism evidence="8 9">
    <name type="scientific">Cylicocyclus nassatus</name>
    <name type="common">Nematode worm</name>
    <dbReference type="NCBI Taxonomy" id="53992"/>
    <lineage>
        <taxon>Eukaryota</taxon>
        <taxon>Metazoa</taxon>
        <taxon>Ecdysozoa</taxon>
        <taxon>Nematoda</taxon>
        <taxon>Chromadorea</taxon>
        <taxon>Rhabditida</taxon>
        <taxon>Rhabditina</taxon>
        <taxon>Rhabditomorpha</taxon>
        <taxon>Strongyloidea</taxon>
        <taxon>Strongylidae</taxon>
        <taxon>Cylicocyclus</taxon>
    </lineage>
</organism>
<feature type="transmembrane region" description="Helical" evidence="6">
    <location>
        <begin position="244"/>
        <end position="266"/>
    </location>
</feature>
<evidence type="ECO:0000256" key="1">
    <source>
        <dbReference type="ARBA" id="ARBA00004141"/>
    </source>
</evidence>
<dbReference type="Pfam" id="PF00083">
    <property type="entry name" value="Sugar_tr"/>
    <property type="match status" value="1"/>
</dbReference>
<dbReference type="EMBL" id="CATQJL010000305">
    <property type="protein sequence ID" value="CAJ0601485.1"/>
    <property type="molecule type" value="Genomic_DNA"/>
</dbReference>
<evidence type="ECO:0000259" key="7">
    <source>
        <dbReference type="PROSITE" id="PS50850"/>
    </source>
</evidence>
<dbReference type="InterPro" id="IPR005828">
    <property type="entry name" value="MFS_sugar_transport-like"/>
</dbReference>
<protein>
    <recommendedName>
        <fullName evidence="7">Major facilitator superfamily (MFS) profile domain-containing protein</fullName>
    </recommendedName>
</protein>
<dbReference type="InterPro" id="IPR020846">
    <property type="entry name" value="MFS_dom"/>
</dbReference>
<feature type="transmembrane region" description="Helical" evidence="6">
    <location>
        <begin position="125"/>
        <end position="146"/>
    </location>
</feature>
<keyword evidence="2 6" id="KW-0812">Transmembrane</keyword>
<evidence type="ECO:0000256" key="5">
    <source>
        <dbReference type="SAM" id="MobiDB-lite"/>
    </source>
</evidence>
<sequence length="330" mass="37224">MFITHYQILQLVITLSGLVFLTYWWVVPESARWLVTQGRYEEADNVLRHAAEVNEVTLPEKWWEQLESENAQRKGKEMKKYRACDLLKTPVLRKRALITFYLWPCVSMFYYGMALKPNVLGGDMYINFIFAALVEIPALVIVFLVLDRIGRCIVTSLGFFLAGAFLLINYFMGDDVPYAVPIIQMMISKGAITVTYTAVYTYTPELFPTVIRNTATGLCSMVARVGAITATYLCLWIAELPNGKVYMIIPFAVMAITAAVLTLFALPETMGTALPETIAQVEGEEEPLPQELQPFRPKTTTEDDSNLKSGETEHTNDKQTQKISAIDEND</sequence>
<evidence type="ECO:0000313" key="9">
    <source>
        <dbReference type="Proteomes" id="UP001176961"/>
    </source>
</evidence>
<keyword evidence="3 6" id="KW-1133">Transmembrane helix</keyword>
<reference evidence="8" key="1">
    <citation type="submission" date="2023-07" db="EMBL/GenBank/DDBJ databases">
        <authorList>
            <consortium name="CYATHOMIX"/>
        </authorList>
    </citation>
    <scope>NUCLEOTIDE SEQUENCE</scope>
    <source>
        <strain evidence="8">N/A</strain>
    </source>
</reference>
<accession>A0AA36H0D7</accession>
<evidence type="ECO:0000256" key="2">
    <source>
        <dbReference type="ARBA" id="ARBA00022692"/>
    </source>
</evidence>
<dbReference type="GO" id="GO:0022857">
    <property type="term" value="F:transmembrane transporter activity"/>
    <property type="evidence" value="ECO:0007669"/>
    <property type="project" value="InterPro"/>
</dbReference>
<feature type="region of interest" description="Disordered" evidence="5">
    <location>
        <begin position="283"/>
        <end position="330"/>
    </location>
</feature>
<dbReference type="PANTHER" id="PTHR24064">
    <property type="entry name" value="SOLUTE CARRIER FAMILY 22 MEMBER"/>
    <property type="match status" value="1"/>
</dbReference>
<dbReference type="SUPFAM" id="SSF103473">
    <property type="entry name" value="MFS general substrate transporter"/>
    <property type="match status" value="1"/>
</dbReference>
<name>A0AA36H0D7_CYLNA</name>
<feature type="domain" description="Major facilitator superfamily (MFS) profile" evidence="7">
    <location>
        <begin position="1"/>
        <end position="270"/>
    </location>
</feature>
<feature type="compositionally biased region" description="Basic and acidic residues" evidence="5">
    <location>
        <begin position="310"/>
        <end position="320"/>
    </location>
</feature>
<evidence type="ECO:0000256" key="4">
    <source>
        <dbReference type="ARBA" id="ARBA00023136"/>
    </source>
</evidence>
<gene>
    <name evidence="8" type="ORF">CYNAS_LOCUS13468</name>
</gene>
<dbReference type="PROSITE" id="PS50850">
    <property type="entry name" value="MFS"/>
    <property type="match status" value="1"/>
</dbReference>
<dbReference type="AlphaFoldDB" id="A0AA36H0D7"/>
<feature type="transmembrane region" description="Helical" evidence="6">
    <location>
        <begin position="153"/>
        <end position="172"/>
    </location>
</feature>
<comment type="caution">
    <text evidence="8">The sequence shown here is derived from an EMBL/GenBank/DDBJ whole genome shotgun (WGS) entry which is preliminary data.</text>
</comment>
<dbReference type="GO" id="GO:0016020">
    <property type="term" value="C:membrane"/>
    <property type="evidence" value="ECO:0007669"/>
    <property type="project" value="UniProtKB-SubCell"/>
</dbReference>
<keyword evidence="4 6" id="KW-0472">Membrane</keyword>
<feature type="transmembrane region" description="Helical" evidence="6">
    <location>
        <begin position="96"/>
        <end position="113"/>
    </location>
</feature>
<proteinExistence type="predicted"/>
<dbReference type="InterPro" id="IPR036259">
    <property type="entry name" value="MFS_trans_sf"/>
</dbReference>
<comment type="subcellular location">
    <subcellularLocation>
        <location evidence="1">Membrane</location>
        <topology evidence="1">Multi-pass membrane protein</topology>
    </subcellularLocation>
</comment>
<evidence type="ECO:0000256" key="3">
    <source>
        <dbReference type="ARBA" id="ARBA00022989"/>
    </source>
</evidence>